<gene>
    <name evidence="3" type="ORF">JIN78_08610</name>
</gene>
<dbReference type="RefSeq" id="WP_200391554.1">
    <property type="nucleotide sequence ID" value="NZ_JAENIO010000018.1"/>
</dbReference>
<feature type="transmembrane region" description="Helical" evidence="1">
    <location>
        <begin position="316"/>
        <end position="337"/>
    </location>
</feature>
<organism evidence="3 4">
    <name type="scientific">Roseibacillus ishigakijimensis</name>
    <dbReference type="NCBI Taxonomy" id="454146"/>
    <lineage>
        <taxon>Bacteria</taxon>
        <taxon>Pseudomonadati</taxon>
        <taxon>Verrucomicrobiota</taxon>
        <taxon>Verrucomicrobiia</taxon>
        <taxon>Verrucomicrobiales</taxon>
        <taxon>Verrucomicrobiaceae</taxon>
        <taxon>Roseibacillus</taxon>
    </lineage>
</organism>
<keyword evidence="1" id="KW-0812">Transmembrane</keyword>
<feature type="transmembrane region" description="Helical" evidence="1">
    <location>
        <begin position="346"/>
        <end position="367"/>
    </location>
</feature>
<keyword evidence="1" id="KW-0472">Membrane</keyword>
<feature type="chain" id="PRO_5037689114" evidence="2">
    <location>
        <begin position="21"/>
        <end position="594"/>
    </location>
</feature>
<name>A0A934RTZ1_9BACT</name>
<sequence>MPRFLLFLLAQLIVLASATAQYQLYSSPADPKHGSKMTVTAMSSILPTSGYLPVRVEIRNGDPQNDRNWSFHFTSKDHSWDAGNHLSSTFSASCPAGKQRSVEFLVPMVTVLQEEGRLSLELRITGAPPIAANHLSMENDHSADWPAILMSQALHTPNSGALNATVASRFSYGGPQFAGSFLPRDLSSDWRAYEGFDLLMLTDLDWKELSPGAQTAIKTWNRLGGKILFYTTDASVSLASLGFEPTTQDGLTSERSWGESRLISLPAATGYSLDASETERLAAGLPNPSNTFVSLRQFPRGWPLQQTFGQRSFNPLLFILILIAFAIVVGPINLFVFAKSGQRQRLFFTTPLISLSASLLLLIIIIFQDGFGGKGHRLAVVELRPEENMAYLHQQQISRTGVLLNTSFEVPDSAIVKPLALEESRWTRVTDYNFGGESRYRMDHEDQSTLRLSGDWFKSRSEYGHQVKAVQPTRGRLELLTTEGRPQVTSTFSFSLKKIYYHGENGVYWQSPGSLASGRSIALEPCPEEDFRRWLLQQKKKFTSHTRNRWEILSGQERRGHFYALADEGPFVDTLPSLNWEESTALLTGPMVKP</sequence>
<dbReference type="AlphaFoldDB" id="A0A934RTZ1"/>
<proteinExistence type="predicted"/>
<evidence type="ECO:0000256" key="2">
    <source>
        <dbReference type="SAM" id="SignalP"/>
    </source>
</evidence>
<protein>
    <submittedName>
        <fullName evidence="3">Uncharacterized protein</fullName>
    </submittedName>
</protein>
<keyword evidence="1" id="KW-1133">Transmembrane helix</keyword>
<feature type="signal peptide" evidence="2">
    <location>
        <begin position="1"/>
        <end position="20"/>
    </location>
</feature>
<dbReference type="Proteomes" id="UP000604083">
    <property type="component" value="Unassembled WGS sequence"/>
</dbReference>
<dbReference type="EMBL" id="JAENIO010000018">
    <property type="protein sequence ID" value="MBK1834120.1"/>
    <property type="molecule type" value="Genomic_DNA"/>
</dbReference>
<accession>A0A934RTZ1</accession>
<evidence type="ECO:0000313" key="3">
    <source>
        <dbReference type="EMBL" id="MBK1834120.1"/>
    </source>
</evidence>
<evidence type="ECO:0000256" key="1">
    <source>
        <dbReference type="SAM" id="Phobius"/>
    </source>
</evidence>
<reference evidence="3" key="1">
    <citation type="submission" date="2021-01" db="EMBL/GenBank/DDBJ databases">
        <title>Modified the classification status of verrucomicrobia.</title>
        <authorList>
            <person name="Feng X."/>
        </authorList>
    </citation>
    <scope>NUCLEOTIDE SEQUENCE</scope>
    <source>
        <strain evidence="3">KCTC 12986</strain>
    </source>
</reference>
<keyword evidence="2" id="KW-0732">Signal</keyword>
<comment type="caution">
    <text evidence="3">The sequence shown here is derived from an EMBL/GenBank/DDBJ whole genome shotgun (WGS) entry which is preliminary data.</text>
</comment>
<evidence type="ECO:0000313" key="4">
    <source>
        <dbReference type="Proteomes" id="UP000604083"/>
    </source>
</evidence>
<keyword evidence="4" id="KW-1185">Reference proteome</keyword>